<comment type="caution">
    <text evidence="1">The sequence shown here is derived from an EMBL/GenBank/DDBJ whole genome shotgun (WGS) entry which is preliminary data.</text>
</comment>
<reference evidence="1 2" key="1">
    <citation type="submission" date="2013-02" db="EMBL/GenBank/DDBJ databases">
        <title>Co-occurrence of anaerobic bacteria in colorectal carcinomas.</title>
        <authorList>
            <person name="Holt R.A."/>
            <person name="Warren R.L."/>
            <person name="Allen-Vercoe E."/>
            <person name="Pleasance S."/>
            <person name="Freeman D.J."/>
            <person name="Watson P."/>
            <person name="Moore R."/>
            <person name="Cochrane K."/>
        </authorList>
    </citation>
    <scope>NUCLEOTIDE SEQUENCE [LARGE SCALE GENOMIC DNA]</scope>
    <source>
        <strain evidence="1 2">CC57C</strain>
    </source>
</reference>
<accession>M3GYB9</accession>
<proteinExistence type="predicted"/>
<dbReference type="Proteomes" id="UP000011782">
    <property type="component" value="Unassembled WGS sequence"/>
</dbReference>
<dbReference type="STRING" id="1073353.H740_06642"/>
<dbReference type="RefSeq" id="WP_002952541.1">
    <property type="nucleotide sequence ID" value="NZ_AOTD01000166.1"/>
</dbReference>
<dbReference type="EMBL" id="AOTD01000166">
    <property type="protein sequence ID" value="EMG30435.1"/>
    <property type="molecule type" value="Genomic_DNA"/>
</dbReference>
<dbReference type="AlphaFoldDB" id="M3GYB9"/>
<protein>
    <submittedName>
        <fullName evidence="1">Uncharacterized protein</fullName>
    </submittedName>
</protein>
<organism evidence="1 2">
    <name type="scientific">Campylobacter showae CC57C</name>
    <dbReference type="NCBI Taxonomy" id="1073353"/>
    <lineage>
        <taxon>Bacteria</taxon>
        <taxon>Pseudomonadati</taxon>
        <taxon>Campylobacterota</taxon>
        <taxon>Epsilonproteobacteria</taxon>
        <taxon>Campylobacterales</taxon>
        <taxon>Campylobacteraceae</taxon>
        <taxon>Campylobacter</taxon>
    </lineage>
</organism>
<dbReference type="PATRIC" id="fig|1073353.3.peg.1426"/>
<gene>
    <name evidence="1" type="ORF">H740_06642</name>
</gene>
<name>M3GYB9_9BACT</name>
<evidence type="ECO:0000313" key="2">
    <source>
        <dbReference type="Proteomes" id="UP000011782"/>
    </source>
</evidence>
<evidence type="ECO:0000313" key="1">
    <source>
        <dbReference type="EMBL" id="EMG30435.1"/>
    </source>
</evidence>
<sequence length="74" mass="7322">MLGGLARKATGGSFIGGALQSFGKATGGNAVGQITKAGIDASVNLGKDIGKGTKMLGKGVYDAYKVFRGGYAVP</sequence>